<protein>
    <submittedName>
        <fullName evidence="2">Uncharacterized protein</fullName>
    </submittedName>
</protein>
<evidence type="ECO:0000313" key="3">
    <source>
        <dbReference type="Proteomes" id="UP000215914"/>
    </source>
</evidence>
<keyword evidence="1" id="KW-0472">Membrane</keyword>
<dbReference type="PROSITE" id="PS51257">
    <property type="entry name" value="PROKAR_LIPOPROTEIN"/>
    <property type="match status" value="1"/>
</dbReference>
<name>A0A251TBB4_HELAN</name>
<feature type="transmembrane region" description="Helical" evidence="1">
    <location>
        <begin position="84"/>
        <end position="109"/>
    </location>
</feature>
<keyword evidence="3" id="KW-1185">Reference proteome</keyword>
<dbReference type="AlphaFoldDB" id="A0A251TBB4"/>
<proteinExistence type="predicted"/>
<evidence type="ECO:0000256" key="1">
    <source>
        <dbReference type="SAM" id="Phobius"/>
    </source>
</evidence>
<accession>A0A251TBB4</accession>
<feature type="transmembrane region" description="Helical" evidence="1">
    <location>
        <begin position="33"/>
        <end position="64"/>
    </location>
</feature>
<evidence type="ECO:0000313" key="2">
    <source>
        <dbReference type="EMBL" id="OTG08430.1"/>
    </source>
</evidence>
<keyword evidence="1" id="KW-0812">Transmembrane</keyword>
<reference evidence="3" key="1">
    <citation type="journal article" date="2017" name="Nature">
        <title>The sunflower genome provides insights into oil metabolism, flowering and Asterid evolution.</title>
        <authorList>
            <person name="Badouin H."/>
            <person name="Gouzy J."/>
            <person name="Grassa C.J."/>
            <person name="Murat F."/>
            <person name="Staton S.E."/>
            <person name="Cottret L."/>
            <person name="Lelandais-Briere C."/>
            <person name="Owens G.L."/>
            <person name="Carrere S."/>
            <person name="Mayjonade B."/>
            <person name="Legrand L."/>
            <person name="Gill N."/>
            <person name="Kane N.C."/>
            <person name="Bowers J.E."/>
            <person name="Hubner S."/>
            <person name="Bellec A."/>
            <person name="Berard A."/>
            <person name="Berges H."/>
            <person name="Blanchet N."/>
            <person name="Boniface M.C."/>
            <person name="Brunel D."/>
            <person name="Catrice O."/>
            <person name="Chaidir N."/>
            <person name="Claudel C."/>
            <person name="Donnadieu C."/>
            <person name="Faraut T."/>
            <person name="Fievet G."/>
            <person name="Helmstetter N."/>
            <person name="King M."/>
            <person name="Knapp S.J."/>
            <person name="Lai Z."/>
            <person name="Le Paslier M.C."/>
            <person name="Lippi Y."/>
            <person name="Lorenzon L."/>
            <person name="Mandel J.R."/>
            <person name="Marage G."/>
            <person name="Marchand G."/>
            <person name="Marquand E."/>
            <person name="Bret-Mestries E."/>
            <person name="Morien E."/>
            <person name="Nambeesan S."/>
            <person name="Nguyen T."/>
            <person name="Pegot-Espagnet P."/>
            <person name="Pouilly N."/>
            <person name="Raftis F."/>
            <person name="Sallet E."/>
            <person name="Schiex T."/>
            <person name="Thomas J."/>
            <person name="Vandecasteele C."/>
            <person name="Vares D."/>
            <person name="Vear F."/>
            <person name="Vautrin S."/>
            <person name="Crespi M."/>
            <person name="Mangin B."/>
            <person name="Burke J.M."/>
            <person name="Salse J."/>
            <person name="Munos S."/>
            <person name="Vincourt P."/>
            <person name="Rieseberg L.H."/>
            <person name="Langlade N.B."/>
        </authorList>
    </citation>
    <scope>NUCLEOTIDE SEQUENCE [LARGE SCALE GENOMIC DNA]</scope>
    <source>
        <strain evidence="3">cv. SF193</strain>
    </source>
</reference>
<dbReference type="InParanoid" id="A0A251TBB4"/>
<gene>
    <name evidence="2" type="ORF">HannXRQ_Chr11g0341691</name>
</gene>
<keyword evidence="1" id="KW-1133">Transmembrane helix</keyword>
<organism evidence="2 3">
    <name type="scientific">Helianthus annuus</name>
    <name type="common">Common sunflower</name>
    <dbReference type="NCBI Taxonomy" id="4232"/>
    <lineage>
        <taxon>Eukaryota</taxon>
        <taxon>Viridiplantae</taxon>
        <taxon>Streptophyta</taxon>
        <taxon>Embryophyta</taxon>
        <taxon>Tracheophyta</taxon>
        <taxon>Spermatophyta</taxon>
        <taxon>Magnoliopsida</taxon>
        <taxon>eudicotyledons</taxon>
        <taxon>Gunneridae</taxon>
        <taxon>Pentapetalae</taxon>
        <taxon>asterids</taxon>
        <taxon>campanulids</taxon>
        <taxon>Asterales</taxon>
        <taxon>Asteraceae</taxon>
        <taxon>Asteroideae</taxon>
        <taxon>Heliantheae alliance</taxon>
        <taxon>Heliantheae</taxon>
        <taxon>Helianthus</taxon>
    </lineage>
</organism>
<dbReference type="Proteomes" id="UP000215914">
    <property type="component" value="Chromosome 11"/>
</dbReference>
<dbReference type="EMBL" id="CM007900">
    <property type="protein sequence ID" value="OTG08430.1"/>
    <property type="molecule type" value="Genomic_DNA"/>
</dbReference>
<sequence>MLLIKEVIQKKLTHQNVGIVSCFSLTNHEHTTLGAISIIVTSIVASVVVSIVVPVSLGIVLVLVQLGAVPLKVALSATLKASIIALLMLLLVVLRSLLLLLAILIHRTWAPAILCFMTQLVTPLTTTLVALAAVVQITSIALRVISLVPTLTLISR</sequence>